<protein>
    <recommendedName>
        <fullName evidence="7">Pectinesterase</fullName>
        <ecNumber evidence="7">3.1.1.11</ecNumber>
    </recommendedName>
</protein>
<sequence length="436" mass="47886">MTRYPALCISSLVNFPGAMAVPQNELVHVAVNVTLRHVGRAFYRAAAIANLQMEKLERAALRRPAPPLPRAIAAGRRGPSAADADVRTWLSAALTNQDTCAEGLAGVAAGPLKDQLAAYLEDLWEMASNSLAIFIPIQNRRRRLMGDAPFPAWVTGKDRSLLETPAVAIEADLVVAQDGSGRYETIQQAVKAAPEHSTRRIIIHIKAGRYEENVKVGRKKTNLMFIGDGRGKTIVSGNLSVSDRLTTFHTATFEHGGPAKHQAVALRVGADRAVVYRCDRQFYRDCAVAGTVDFVFGNAAVVLQNCTLYARRPLEKQKNTITAQGRKDPNQNTGISIHVSRVLPSPELAAAEKEEGRHHRRYPTFLGRPWKAYSRTWDGDFAVDTLYYGEYRNSGDGAAVGLRVNWPGYRFTVRRFIHGTSWLPSTGVAFLSGLTP</sequence>
<evidence type="ECO:0000313" key="10">
    <source>
        <dbReference type="Proteomes" id="UP001189122"/>
    </source>
</evidence>
<dbReference type="SMART" id="SM00856">
    <property type="entry name" value="PMEI"/>
    <property type="match status" value="1"/>
</dbReference>
<gene>
    <name evidence="9" type="ORF">SI7747_06007517</name>
</gene>
<dbReference type="InterPro" id="IPR000070">
    <property type="entry name" value="Pectinesterase_cat"/>
</dbReference>
<dbReference type="Pfam" id="PF04043">
    <property type="entry name" value="PMEI"/>
    <property type="match status" value="1"/>
</dbReference>
<dbReference type="AlphaFoldDB" id="A0A7I8IU21"/>
<dbReference type="NCBIfam" id="TIGR01614">
    <property type="entry name" value="PME_inhib"/>
    <property type="match status" value="1"/>
</dbReference>
<dbReference type="Pfam" id="PF01095">
    <property type="entry name" value="Pectinesterase"/>
    <property type="match status" value="1"/>
</dbReference>
<dbReference type="GO" id="GO:0045490">
    <property type="term" value="P:pectin catabolic process"/>
    <property type="evidence" value="ECO:0007669"/>
    <property type="project" value="UniProtKB-UniRule"/>
</dbReference>
<evidence type="ECO:0000256" key="4">
    <source>
        <dbReference type="ARBA" id="ARBA00022801"/>
    </source>
</evidence>
<dbReference type="Gene3D" id="2.160.20.10">
    <property type="entry name" value="Single-stranded right-handed beta-helix, Pectin lyase-like"/>
    <property type="match status" value="1"/>
</dbReference>
<evidence type="ECO:0000259" key="8">
    <source>
        <dbReference type="SMART" id="SM00856"/>
    </source>
</evidence>
<dbReference type="GO" id="GO:0030599">
    <property type="term" value="F:pectinesterase activity"/>
    <property type="evidence" value="ECO:0007669"/>
    <property type="project" value="UniProtKB-UniRule"/>
</dbReference>
<name>A0A7I8IU21_SPIIN</name>
<comment type="similarity">
    <text evidence="2">In the N-terminal section; belongs to the PMEI family.</text>
</comment>
<keyword evidence="4 7" id="KW-0378">Hydrolase</keyword>
<dbReference type="SUPFAM" id="SSF101148">
    <property type="entry name" value="Plant invertase/pectin methylesterase inhibitor"/>
    <property type="match status" value="1"/>
</dbReference>
<dbReference type="EC" id="3.1.1.11" evidence="7"/>
<dbReference type="GO" id="GO:0004857">
    <property type="term" value="F:enzyme inhibitor activity"/>
    <property type="evidence" value="ECO:0007669"/>
    <property type="project" value="InterPro"/>
</dbReference>
<evidence type="ECO:0000256" key="2">
    <source>
        <dbReference type="ARBA" id="ARBA00006027"/>
    </source>
</evidence>
<dbReference type="InterPro" id="IPR012334">
    <property type="entry name" value="Pectin_lyas_fold"/>
</dbReference>
<feature type="domain" description="Pectinesterase inhibitor" evidence="8">
    <location>
        <begin position="2"/>
        <end position="133"/>
    </location>
</feature>
<dbReference type="InterPro" id="IPR011050">
    <property type="entry name" value="Pectin_lyase_fold/virulence"/>
</dbReference>
<evidence type="ECO:0000256" key="6">
    <source>
        <dbReference type="PROSITE-ProRule" id="PRU10040"/>
    </source>
</evidence>
<dbReference type="EMBL" id="CACRZD030000006">
    <property type="protein sequence ID" value="CAA6661119.1"/>
    <property type="molecule type" value="Genomic_DNA"/>
</dbReference>
<dbReference type="InterPro" id="IPR035513">
    <property type="entry name" value="Invertase/methylesterase_inhib"/>
</dbReference>
<evidence type="ECO:0000313" key="9">
    <source>
        <dbReference type="EMBL" id="CAA2621416.1"/>
    </source>
</evidence>
<dbReference type="Proteomes" id="UP001189122">
    <property type="component" value="Unassembled WGS sequence"/>
</dbReference>
<dbReference type="InterPro" id="IPR033131">
    <property type="entry name" value="Pectinesterase_Asp_AS"/>
</dbReference>
<proteinExistence type="inferred from homology"/>
<reference evidence="9 10" key="1">
    <citation type="submission" date="2019-12" db="EMBL/GenBank/DDBJ databases">
        <authorList>
            <person name="Scholz U."/>
            <person name="Mascher M."/>
            <person name="Fiebig A."/>
        </authorList>
    </citation>
    <scope>NUCLEOTIDE SEQUENCE</scope>
</reference>
<keyword evidence="5 7" id="KW-0063">Aspartyl esterase</keyword>
<evidence type="ECO:0000256" key="1">
    <source>
        <dbReference type="ARBA" id="ARBA00005184"/>
    </source>
</evidence>
<accession>A0A7I8IU21</accession>
<dbReference type="PROSITE" id="PS00503">
    <property type="entry name" value="PECTINESTERASE_2"/>
    <property type="match status" value="1"/>
</dbReference>
<evidence type="ECO:0000256" key="3">
    <source>
        <dbReference type="ARBA" id="ARBA00007786"/>
    </source>
</evidence>
<dbReference type="GO" id="GO:0042545">
    <property type="term" value="P:cell wall modification"/>
    <property type="evidence" value="ECO:0007669"/>
    <property type="project" value="UniProtKB-UniRule"/>
</dbReference>
<comment type="similarity">
    <text evidence="3">In the C-terminal section; belongs to the pectinesterase family.</text>
</comment>
<dbReference type="SUPFAM" id="SSF51126">
    <property type="entry name" value="Pectin lyase-like"/>
    <property type="match status" value="1"/>
</dbReference>
<organism evidence="9">
    <name type="scientific">Spirodela intermedia</name>
    <name type="common">Intermediate duckweed</name>
    <dbReference type="NCBI Taxonomy" id="51605"/>
    <lineage>
        <taxon>Eukaryota</taxon>
        <taxon>Viridiplantae</taxon>
        <taxon>Streptophyta</taxon>
        <taxon>Embryophyta</taxon>
        <taxon>Tracheophyta</taxon>
        <taxon>Spermatophyta</taxon>
        <taxon>Magnoliopsida</taxon>
        <taxon>Liliopsida</taxon>
        <taxon>Araceae</taxon>
        <taxon>Lemnoideae</taxon>
        <taxon>Spirodela</taxon>
    </lineage>
</organism>
<dbReference type="UniPathway" id="UPA00545">
    <property type="reaction ID" value="UER00823"/>
</dbReference>
<dbReference type="Gene3D" id="1.20.140.40">
    <property type="entry name" value="Invertase/pectin methylesterase inhibitor family protein"/>
    <property type="match status" value="1"/>
</dbReference>
<keyword evidence="10" id="KW-1185">Reference proteome</keyword>
<comment type="pathway">
    <text evidence="1 7">Glycan metabolism; pectin degradation; 2-dehydro-3-deoxy-D-gluconate from pectin: step 1/5.</text>
</comment>
<dbReference type="PANTHER" id="PTHR31707">
    <property type="entry name" value="PECTINESTERASE"/>
    <property type="match status" value="1"/>
</dbReference>
<evidence type="ECO:0000256" key="5">
    <source>
        <dbReference type="ARBA" id="ARBA00023085"/>
    </source>
</evidence>
<evidence type="ECO:0000256" key="7">
    <source>
        <dbReference type="RuleBase" id="RU000589"/>
    </source>
</evidence>
<dbReference type="CDD" id="cd15798">
    <property type="entry name" value="PMEI-like_3"/>
    <property type="match status" value="1"/>
</dbReference>
<dbReference type="EMBL" id="LR743593">
    <property type="protein sequence ID" value="CAA2621416.1"/>
    <property type="molecule type" value="Genomic_DNA"/>
</dbReference>
<feature type="active site" evidence="6">
    <location>
        <position position="293"/>
    </location>
</feature>
<dbReference type="InterPro" id="IPR006501">
    <property type="entry name" value="Pectinesterase_inhib_dom"/>
</dbReference>
<comment type="catalytic activity">
    <reaction evidence="7">
        <text>[(1-&gt;4)-alpha-D-galacturonosyl methyl ester](n) + n H2O = [(1-&gt;4)-alpha-D-galacturonosyl](n) + n methanol + n H(+)</text>
        <dbReference type="Rhea" id="RHEA:22380"/>
        <dbReference type="Rhea" id="RHEA-COMP:14570"/>
        <dbReference type="Rhea" id="RHEA-COMP:14573"/>
        <dbReference type="ChEBI" id="CHEBI:15377"/>
        <dbReference type="ChEBI" id="CHEBI:15378"/>
        <dbReference type="ChEBI" id="CHEBI:17790"/>
        <dbReference type="ChEBI" id="CHEBI:140522"/>
        <dbReference type="ChEBI" id="CHEBI:140523"/>
        <dbReference type="EC" id="3.1.1.11"/>
    </reaction>
</comment>